<accession>A0A2N5M9V5</accession>
<sequence length="287" mass="33191">MLHRVIQQFGLRVQSINEVEDSHSSTVYKCTLSNSENVFLKIPYTKLKCQREFEAYELLKGSISIPDMLDYWSGDLECPGAFLLSELKGKPLTSEASPSVAFQVGVLHAEMHTIRPPAVQVLTGIQNEFTNWSNFVEHQFYSFAEDVRDVLDAQLYKQAIVKFEEMKRWLPSPDGPSFIHMDFRSANIIVDGNKVSGIIDFESVRFGSTEIDFTKLFRDFLRFDTTLYKAYREGYKSIRPLIDLEMVLPFYRFTDAFNSIGWCKRRGIEKNALFLKQNVESLKKFLL</sequence>
<keyword evidence="3" id="KW-1185">Reference proteome</keyword>
<evidence type="ECO:0000259" key="1">
    <source>
        <dbReference type="Pfam" id="PF01636"/>
    </source>
</evidence>
<evidence type="ECO:0000313" key="3">
    <source>
        <dbReference type="Proteomes" id="UP000234748"/>
    </source>
</evidence>
<dbReference type="EMBL" id="PGUY01000012">
    <property type="protein sequence ID" value="PLT31126.1"/>
    <property type="molecule type" value="Genomic_DNA"/>
</dbReference>
<dbReference type="InterPro" id="IPR011009">
    <property type="entry name" value="Kinase-like_dom_sf"/>
</dbReference>
<dbReference type="InterPro" id="IPR002575">
    <property type="entry name" value="Aminoglycoside_PTrfase"/>
</dbReference>
<dbReference type="Proteomes" id="UP000234748">
    <property type="component" value="Unassembled WGS sequence"/>
</dbReference>
<evidence type="ECO:0000313" key="2">
    <source>
        <dbReference type="EMBL" id="PLT31126.1"/>
    </source>
</evidence>
<feature type="domain" description="Aminoglycoside phosphotransferase" evidence="1">
    <location>
        <begin position="16"/>
        <end position="236"/>
    </location>
</feature>
<dbReference type="GO" id="GO:0016740">
    <property type="term" value="F:transferase activity"/>
    <property type="evidence" value="ECO:0007669"/>
    <property type="project" value="UniProtKB-KW"/>
</dbReference>
<keyword evidence="2" id="KW-0808">Transferase</keyword>
<reference evidence="2 3" key="1">
    <citation type="submission" date="2017-11" db="EMBL/GenBank/DDBJ databases">
        <title>Comparitive Functional Genomics of Dry Heat Resistant strains isolated from the Viking Spacecraft.</title>
        <authorList>
            <person name="Seuylemezian A."/>
            <person name="Cooper K."/>
            <person name="Vaishampayan P."/>
        </authorList>
    </citation>
    <scope>NUCLEOTIDE SEQUENCE [LARGE SCALE GENOMIC DNA]</scope>
    <source>
        <strain evidence="2 3">V1-29</strain>
    </source>
</reference>
<protein>
    <submittedName>
        <fullName evidence="2">Phosphotransferase</fullName>
    </submittedName>
</protein>
<dbReference type="SUPFAM" id="SSF56112">
    <property type="entry name" value="Protein kinase-like (PK-like)"/>
    <property type="match status" value="1"/>
</dbReference>
<name>A0A2N5M9V5_9BACI</name>
<dbReference type="OrthoDB" id="334783at2"/>
<dbReference type="Pfam" id="PF01636">
    <property type="entry name" value="APH"/>
    <property type="match status" value="1"/>
</dbReference>
<dbReference type="InterPro" id="IPR051678">
    <property type="entry name" value="AGP_Transferase"/>
</dbReference>
<proteinExistence type="predicted"/>
<comment type="caution">
    <text evidence="2">The sequence shown here is derived from an EMBL/GenBank/DDBJ whole genome shotgun (WGS) entry which is preliminary data.</text>
</comment>
<organism evidence="2 3">
    <name type="scientific">Peribacillus deserti</name>
    <dbReference type="NCBI Taxonomy" id="673318"/>
    <lineage>
        <taxon>Bacteria</taxon>
        <taxon>Bacillati</taxon>
        <taxon>Bacillota</taxon>
        <taxon>Bacilli</taxon>
        <taxon>Bacillales</taxon>
        <taxon>Bacillaceae</taxon>
        <taxon>Peribacillus</taxon>
    </lineage>
</organism>
<dbReference type="AlphaFoldDB" id="A0A2N5M9V5"/>
<gene>
    <name evidence="2" type="ORF">CUU66_03990</name>
</gene>
<dbReference type="RefSeq" id="WP_101640386.1">
    <property type="nucleotide sequence ID" value="NZ_PGUY01000012.1"/>
</dbReference>
<dbReference type="PANTHER" id="PTHR21310">
    <property type="entry name" value="AMINOGLYCOSIDE PHOSPHOTRANSFERASE-RELATED-RELATED"/>
    <property type="match status" value="1"/>
</dbReference>
<dbReference type="Gene3D" id="3.90.1200.10">
    <property type="match status" value="1"/>
</dbReference>